<accession>A0A3P7YQB4</accession>
<keyword evidence="4" id="KW-1185">Reference proteome</keyword>
<sequence length="101" mass="11320">MQQALDDLDSYDDPLNSALLREIASRVEAIEKAVKRLEAVEKAIQTIMERTTPKSPCLFALEENRDGHYSSCRSRPRLPNRKSGPTVLMPNVLKEGPCVPL</sequence>
<proteinExistence type="predicted"/>
<dbReference type="EMBL" id="UZAH01025997">
    <property type="protein sequence ID" value="VDO73984.1"/>
    <property type="molecule type" value="Genomic_DNA"/>
</dbReference>
<accession>A0A183FL06</accession>
<name>A0A183FL06_HELPZ</name>
<reference evidence="3 4" key="1">
    <citation type="submission" date="2018-11" db="EMBL/GenBank/DDBJ databases">
        <authorList>
            <consortium name="Pathogen Informatics"/>
        </authorList>
    </citation>
    <scope>NUCLEOTIDE SEQUENCE [LARGE SCALE GENOMIC DNA]</scope>
</reference>
<keyword evidence="1" id="KW-0175">Coiled coil</keyword>
<organism evidence="4 5">
    <name type="scientific">Heligmosomoides polygyrus</name>
    <name type="common">Parasitic roundworm</name>
    <dbReference type="NCBI Taxonomy" id="6339"/>
    <lineage>
        <taxon>Eukaryota</taxon>
        <taxon>Metazoa</taxon>
        <taxon>Ecdysozoa</taxon>
        <taxon>Nematoda</taxon>
        <taxon>Chromadorea</taxon>
        <taxon>Rhabditida</taxon>
        <taxon>Rhabditina</taxon>
        <taxon>Rhabditomorpha</taxon>
        <taxon>Strongyloidea</taxon>
        <taxon>Heligmosomidae</taxon>
        <taxon>Heligmosomoides</taxon>
    </lineage>
</organism>
<evidence type="ECO:0000256" key="2">
    <source>
        <dbReference type="SAM" id="MobiDB-lite"/>
    </source>
</evidence>
<dbReference type="AlphaFoldDB" id="A0A183FL06"/>
<evidence type="ECO:0000256" key="1">
    <source>
        <dbReference type="SAM" id="Coils"/>
    </source>
</evidence>
<reference evidence="5" key="2">
    <citation type="submission" date="2019-09" db="UniProtKB">
        <authorList>
            <consortium name="WormBaseParasite"/>
        </authorList>
    </citation>
    <scope>IDENTIFICATION</scope>
</reference>
<feature type="region of interest" description="Disordered" evidence="2">
    <location>
        <begin position="68"/>
        <end position="89"/>
    </location>
</feature>
<dbReference type="WBParaSite" id="HPBE_0000788201-mRNA-1">
    <property type="protein sequence ID" value="HPBE_0000788201-mRNA-1"/>
    <property type="gene ID" value="HPBE_0000788201"/>
</dbReference>
<evidence type="ECO:0000313" key="4">
    <source>
        <dbReference type="Proteomes" id="UP000050761"/>
    </source>
</evidence>
<gene>
    <name evidence="3" type="ORF">HPBE_LOCUS7883</name>
</gene>
<evidence type="ECO:0000313" key="3">
    <source>
        <dbReference type="EMBL" id="VDO73984.1"/>
    </source>
</evidence>
<protein>
    <submittedName>
        <fullName evidence="3 5">Uncharacterized protein</fullName>
    </submittedName>
</protein>
<evidence type="ECO:0000313" key="5">
    <source>
        <dbReference type="WBParaSite" id="HPBE_0000788201-mRNA-1"/>
    </source>
</evidence>
<dbReference type="Proteomes" id="UP000050761">
    <property type="component" value="Unassembled WGS sequence"/>
</dbReference>
<feature type="coiled-coil region" evidence="1">
    <location>
        <begin position="20"/>
        <end position="50"/>
    </location>
</feature>